<dbReference type="EMBL" id="GL385396">
    <property type="protein sequence ID" value="EJT78137.1"/>
    <property type="molecule type" value="Genomic_DNA"/>
</dbReference>
<dbReference type="STRING" id="644352.J3NPN2"/>
<sequence>MVRRMVEYFYTGDYADCNETTKDPSKEKPEHSDEEGLTALCIHARMFALADIYQVDRLQSLAATKYGKALEKGSNIQDLFDSIPDVYQLTPYSVRALRDKAVLALRVKLGQAIRLRQFTVASPSTSGDNSGGAADSLMEVYDEVATETPEFLKDLLSSYIRAPLLGHCYNCNPEQPQPVEPLQMRCMTCGKGGAGLI</sequence>
<evidence type="ECO:0000313" key="2">
    <source>
        <dbReference type="EnsemblFungi" id="EJT78137"/>
    </source>
</evidence>
<dbReference type="RefSeq" id="XP_009219282.1">
    <property type="nucleotide sequence ID" value="XM_009221018.1"/>
</dbReference>
<evidence type="ECO:0000313" key="1">
    <source>
        <dbReference type="EMBL" id="EJT78137.1"/>
    </source>
</evidence>
<name>J3NPN2_GAET3</name>
<reference evidence="1" key="3">
    <citation type="submission" date="2010-09" db="EMBL/GenBank/DDBJ databases">
        <title>Annotation of Gaeumannomyces graminis var. tritici R3-111a-1.</title>
        <authorList>
            <consortium name="The Broad Institute Genome Sequencing Platform"/>
            <person name="Ma L.-J."/>
            <person name="Dead R."/>
            <person name="Young S.K."/>
            <person name="Zeng Q."/>
            <person name="Gargeya S."/>
            <person name="Fitzgerald M."/>
            <person name="Haas B."/>
            <person name="Abouelleil A."/>
            <person name="Alvarado L."/>
            <person name="Arachchi H.M."/>
            <person name="Berlin A."/>
            <person name="Brown A."/>
            <person name="Chapman S.B."/>
            <person name="Chen Z."/>
            <person name="Dunbar C."/>
            <person name="Freedman E."/>
            <person name="Gearin G."/>
            <person name="Gellesch M."/>
            <person name="Goldberg J."/>
            <person name="Griggs A."/>
            <person name="Gujja S."/>
            <person name="Heiman D."/>
            <person name="Howarth C."/>
            <person name="Larson L."/>
            <person name="Lui A."/>
            <person name="MacDonald P.J.P."/>
            <person name="Mehta T."/>
            <person name="Montmayeur A."/>
            <person name="Murphy C."/>
            <person name="Neiman D."/>
            <person name="Pearson M."/>
            <person name="Priest M."/>
            <person name="Roberts A."/>
            <person name="Saif S."/>
            <person name="Shea T."/>
            <person name="Shenoy N."/>
            <person name="Sisk P."/>
            <person name="Stolte C."/>
            <person name="Sykes S."/>
            <person name="Yandava C."/>
            <person name="Wortman J."/>
            <person name="Nusbaum C."/>
            <person name="Birren B."/>
        </authorList>
    </citation>
    <scope>NUCLEOTIDE SEQUENCE</scope>
    <source>
        <strain evidence="1">R3-111a-1</strain>
    </source>
</reference>
<dbReference type="GeneID" id="20343697"/>
<dbReference type="OrthoDB" id="6359816at2759"/>
<keyword evidence="3" id="KW-1185">Reference proteome</keyword>
<dbReference type="VEuPathDB" id="FungiDB:GGTG_03239"/>
<dbReference type="AlphaFoldDB" id="J3NPN2"/>
<proteinExistence type="predicted"/>
<gene>
    <name evidence="2" type="primary">20343697</name>
    <name evidence="1" type="ORF">GGTG_03239</name>
</gene>
<reference evidence="1" key="2">
    <citation type="submission" date="2010-07" db="EMBL/GenBank/DDBJ databases">
        <authorList>
            <consortium name="The Broad Institute Genome Sequencing Platform"/>
            <consortium name="Broad Institute Genome Sequencing Center for Infectious Disease"/>
            <person name="Ma L.-J."/>
            <person name="Dead R."/>
            <person name="Young S."/>
            <person name="Zeng Q."/>
            <person name="Koehrsen M."/>
            <person name="Alvarado L."/>
            <person name="Berlin A."/>
            <person name="Chapman S.B."/>
            <person name="Chen Z."/>
            <person name="Freedman E."/>
            <person name="Gellesch M."/>
            <person name="Goldberg J."/>
            <person name="Griggs A."/>
            <person name="Gujja S."/>
            <person name="Heilman E.R."/>
            <person name="Heiman D."/>
            <person name="Hepburn T."/>
            <person name="Howarth C."/>
            <person name="Jen D."/>
            <person name="Larson L."/>
            <person name="Mehta T."/>
            <person name="Neiman D."/>
            <person name="Pearson M."/>
            <person name="Roberts A."/>
            <person name="Saif S."/>
            <person name="Shea T."/>
            <person name="Shenoy N."/>
            <person name="Sisk P."/>
            <person name="Stolte C."/>
            <person name="Sykes S."/>
            <person name="Walk T."/>
            <person name="White J."/>
            <person name="Yandava C."/>
            <person name="Haas B."/>
            <person name="Nusbaum C."/>
            <person name="Birren B."/>
        </authorList>
    </citation>
    <scope>NUCLEOTIDE SEQUENCE</scope>
    <source>
        <strain evidence="1">R3-111a-1</strain>
    </source>
</reference>
<dbReference type="PANTHER" id="PTHR47843:SF5">
    <property type="entry name" value="BTB_POZ DOMAIN PROTEIN"/>
    <property type="match status" value="1"/>
</dbReference>
<reference evidence="2" key="5">
    <citation type="submission" date="2018-04" db="UniProtKB">
        <authorList>
            <consortium name="EnsemblFungi"/>
        </authorList>
    </citation>
    <scope>IDENTIFICATION</scope>
    <source>
        <strain evidence="2">R3-111a-1</strain>
    </source>
</reference>
<protein>
    <recommendedName>
        <fullName evidence="4">BTB domain-containing protein</fullName>
    </recommendedName>
</protein>
<evidence type="ECO:0000313" key="3">
    <source>
        <dbReference type="Proteomes" id="UP000006039"/>
    </source>
</evidence>
<organism evidence="1">
    <name type="scientific">Gaeumannomyces tritici (strain R3-111a-1)</name>
    <name type="common">Wheat and barley take-all root rot fungus</name>
    <name type="synonym">Gaeumannomyces graminis var. tritici</name>
    <dbReference type="NCBI Taxonomy" id="644352"/>
    <lineage>
        <taxon>Eukaryota</taxon>
        <taxon>Fungi</taxon>
        <taxon>Dikarya</taxon>
        <taxon>Ascomycota</taxon>
        <taxon>Pezizomycotina</taxon>
        <taxon>Sordariomycetes</taxon>
        <taxon>Sordariomycetidae</taxon>
        <taxon>Magnaporthales</taxon>
        <taxon>Magnaporthaceae</taxon>
        <taxon>Gaeumannomyces</taxon>
    </lineage>
</organism>
<reference evidence="3" key="1">
    <citation type="submission" date="2010-07" db="EMBL/GenBank/DDBJ databases">
        <title>The genome sequence of Gaeumannomyces graminis var. tritici strain R3-111a-1.</title>
        <authorList>
            <consortium name="The Broad Institute Genome Sequencing Platform"/>
            <person name="Ma L.-J."/>
            <person name="Dead R."/>
            <person name="Young S."/>
            <person name="Zeng Q."/>
            <person name="Koehrsen M."/>
            <person name="Alvarado L."/>
            <person name="Berlin A."/>
            <person name="Chapman S.B."/>
            <person name="Chen Z."/>
            <person name="Freedman E."/>
            <person name="Gellesch M."/>
            <person name="Goldberg J."/>
            <person name="Griggs A."/>
            <person name="Gujja S."/>
            <person name="Heilman E.R."/>
            <person name="Heiman D."/>
            <person name="Hepburn T."/>
            <person name="Howarth C."/>
            <person name="Jen D."/>
            <person name="Larson L."/>
            <person name="Mehta T."/>
            <person name="Neiman D."/>
            <person name="Pearson M."/>
            <person name="Roberts A."/>
            <person name="Saif S."/>
            <person name="Shea T."/>
            <person name="Shenoy N."/>
            <person name="Sisk P."/>
            <person name="Stolte C."/>
            <person name="Sykes S."/>
            <person name="Walk T."/>
            <person name="White J."/>
            <person name="Yandava C."/>
            <person name="Haas B."/>
            <person name="Nusbaum C."/>
            <person name="Birren B."/>
        </authorList>
    </citation>
    <scope>NUCLEOTIDE SEQUENCE [LARGE SCALE GENOMIC DNA]</scope>
    <source>
        <strain evidence="3">R3-111a-1</strain>
    </source>
</reference>
<dbReference type="EnsemblFungi" id="EJT78137">
    <property type="protein sequence ID" value="EJT78137"/>
    <property type="gene ID" value="GGTG_03239"/>
</dbReference>
<dbReference type="HOGENOM" id="CLU_057752_6_2_1"/>
<dbReference type="eggNOG" id="ENOG502SQVI">
    <property type="taxonomic scope" value="Eukaryota"/>
</dbReference>
<evidence type="ECO:0008006" key="4">
    <source>
        <dbReference type="Google" id="ProtNLM"/>
    </source>
</evidence>
<dbReference type="Proteomes" id="UP000006039">
    <property type="component" value="Unassembled WGS sequence"/>
</dbReference>
<dbReference type="PANTHER" id="PTHR47843">
    <property type="entry name" value="BTB DOMAIN-CONTAINING PROTEIN-RELATED"/>
    <property type="match status" value="1"/>
</dbReference>
<accession>J3NPN2</accession>
<reference evidence="2" key="4">
    <citation type="journal article" date="2015" name="G3 (Bethesda)">
        <title>Genome sequences of three phytopathogenic species of the Magnaporthaceae family of fungi.</title>
        <authorList>
            <person name="Okagaki L.H."/>
            <person name="Nunes C.C."/>
            <person name="Sailsbery J."/>
            <person name="Clay B."/>
            <person name="Brown D."/>
            <person name="John T."/>
            <person name="Oh Y."/>
            <person name="Young N."/>
            <person name="Fitzgerald M."/>
            <person name="Haas B.J."/>
            <person name="Zeng Q."/>
            <person name="Young S."/>
            <person name="Adiconis X."/>
            <person name="Fan L."/>
            <person name="Levin J.Z."/>
            <person name="Mitchell T.K."/>
            <person name="Okubara P.A."/>
            <person name="Farman M.L."/>
            <person name="Kohn L.M."/>
            <person name="Birren B."/>
            <person name="Ma L.-J."/>
            <person name="Dean R.A."/>
        </authorList>
    </citation>
    <scope>NUCLEOTIDE SEQUENCE</scope>
    <source>
        <strain evidence="2">R3-111a-1</strain>
    </source>
</reference>